<feature type="domain" description="At2g35280-like TPR" evidence="1">
    <location>
        <begin position="76"/>
        <end position="182"/>
    </location>
</feature>
<dbReference type="SUPFAM" id="SSF81383">
    <property type="entry name" value="F-box domain"/>
    <property type="match status" value="1"/>
</dbReference>
<dbReference type="InterPro" id="IPR011990">
    <property type="entry name" value="TPR-like_helical_dom_sf"/>
</dbReference>
<evidence type="ECO:0000313" key="3">
    <source>
        <dbReference type="Proteomes" id="UP000631114"/>
    </source>
</evidence>
<gene>
    <name evidence="2" type="ORF">IFM89_032883</name>
</gene>
<organism evidence="2 3">
    <name type="scientific">Coptis chinensis</name>
    <dbReference type="NCBI Taxonomy" id="261450"/>
    <lineage>
        <taxon>Eukaryota</taxon>
        <taxon>Viridiplantae</taxon>
        <taxon>Streptophyta</taxon>
        <taxon>Embryophyta</taxon>
        <taxon>Tracheophyta</taxon>
        <taxon>Spermatophyta</taxon>
        <taxon>Magnoliopsida</taxon>
        <taxon>Ranunculales</taxon>
        <taxon>Ranunculaceae</taxon>
        <taxon>Coptidoideae</taxon>
        <taxon>Coptis</taxon>
    </lineage>
</organism>
<dbReference type="InterPro" id="IPR036047">
    <property type="entry name" value="F-box-like_dom_sf"/>
</dbReference>
<dbReference type="InterPro" id="IPR040338">
    <property type="entry name" value="At1g67623-like"/>
</dbReference>
<dbReference type="AlphaFoldDB" id="A0A835M7L8"/>
<reference evidence="2 3" key="1">
    <citation type="submission" date="2020-10" db="EMBL/GenBank/DDBJ databases">
        <title>The Coptis chinensis genome and diversification of protoberbering-type alkaloids.</title>
        <authorList>
            <person name="Wang B."/>
            <person name="Shu S."/>
            <person name="Song C."/>
            <person name="Liu Y."/>
        </authorList>
    </citation>
    <scope>NUCLEOTIDE SEQUENCE [LARGE SCALE GENOMIC DNA]</scope>
    <source>
        <strain evidence="2">HL-2020</strain>
        <tissue evidence="2">Leaf</tissue>
    </source>
</reference>
<dbReference type="Proteomes" id="UP000631114">
    <property type="component" value="Unassembled WGS sequence"/>
</dbReference>
<dbReference type="EMBL" id="JADFTS010000002">
    <property type="protein sequence ID" value="KAF9622703.1"/>
    <property type="molecule type" value="Genomic_DNA"/>
</dbReference>
<dbReference type="InterPro" id="IPR057136">
    <property type="entry name" value="At2g35280_TPR_dom"/>
</dbReference>
<dbReference type="PANTHER" id="PTHR33784">
    <property type="entry name" value="OS05G0482100 PROTEIN"/>
    <property type="match status" value="1"/>
</dbReference>
<sequence>MESGKKGGSMESEKKMLESNSILETIPRDLVLEILVPLASSSLSDICNTKRSCKTLNELGNNSYVLRYVSLEGVEVVQWEPSPELLSFLPRCEESGNPEALYRRGMVEYFCNNKHEDALKFLERATNLGHEEAAYVLGIILLCNKDESKEWGIELLNKVEKRKRSRNIGLSELRNKCKAIVRKIWLNNVVCPEEPLCSTLACKNNKRKRGQGWDLSDEDEQVMFDCKACKWDHERTLFHNMLCGSA</sequence>
<proteinExistence type="predicted"/>
<dbReference type="OrthoDB" id="1865546at2759"/>
<dbReference type="Gene3D" id="1.25.40.10">
    <property type="entry name" value="Tetratricopeptide repeat domain"/>
    <property type="match status" value="1"/>
</dbReference>
<name>A0A835M7L8_9MAGN</name>
<keyword evidence="3" id="KW-1185">Reference proteome</keyword>
<evidence type="ECO:0000313" key="2">
    <source>
        <dbReference type="EMBL" id="KAF9622703.1"/>
    </source>
</evidence>
<protein>
    <recommendedName>
        <fullName evidence="1">At2g35280-like TPR domain-containing protein</fullName>
    </recommendedName>
</protein>
<dbReference type="PANTHER" id="PTHR33784:SF10">
    <property type="entry name" value="F-BOX PROTEIN"/>
    <property type="match status" value="1"/>
</dbReference>
<comment type="caution">
    <text evidence="2">The sequence shown here is derived from an EMBL/GenBank/DDBJ whole genome shotgun (WGS) entry which is preliminary data.</text>
</comment>
<evidence type="ECO:0000259" key="1">
    <source>
        <dbReference type="Pfam" id="PF23310"/>
    </source>
</evidence>
<dbReference type="Pfam" id="PF23310">
    <property type="entry name" value="TPR_27"/>
    <property type="match status" value="1"/>
</dbReference>
<accession>A0A835M7L8</accession>
<dbReference type="SUPFAM" id="SSF81901">
    <property type="entry name" value="HCP-like"/>
    <property type="match status" value="1"/>
</dbReference>